<dbReference type="PANTHER" id="PTHR31691">
    <property type="entry name" value="ROTATIN"/>
    <property type="match status" value="1"/>
</dbReference>
<sequence>MEGLIEHLKDVQTHLTVEGLETRGTADRKEHYMEDLRETFNLLTSLMYQSQEAKEAAVHSHLSTVIHNLWVWCLVDKSVLAAALFMLCSFTSKHPSGSTSMVYSLTSNTGLQQKSHTNNCLGQRIVKLAISEQSKHVSNMQSLRLSFQLLGNMAISAECRCIMLKSNFWQGFLNAASMKKGRKQALESLWLELLVCVSFHADIQQAILKQKDFLDLLLGHATSGVRRQQRNALLVIRNLCFHTANKQKILAHDKLLHYLTEDLSFFTTDHERHLVVTALWTLSSNNQKGKFILKGTVLQRLQKFMEDLQPEQRDTELARDLQILIGLLLK</sequence>
<protein>
    <submittedName>
        <fullName evidence="2">Rotatin-like</fullName>
    </submittedName>
</protein>
<dbReference type="InterPro" id="IPR011989">
    <property type="entry name" value="ARM-like"/>
</dbReference>
<reference evidence="2" key="1">
    <citation type="submission" date="2025-08" db="UniProtKB">
        <authorList>
            <consortium name="RefSeq"/>
        </authorList>
    </citation>
    <scope>IDENTIFICATION</scope>
</reference>
<dbReference type="InterPro" id="IPR016024">
    <property type="entry name" value="ARM-type_fold"/>
</dbReference>
<dbReference type="GeneID" id="106809194"/>
<dbReference type="Gene3D" id="1.25.10.10">
    <property type="entry name" value="Leucine-rich Repeat Variant"/>
    <property type="match status" value="1"/>
</dbReference>
<evidence type="ECO:0000313" key="2">
    <source>
        <dbReference type="RefSeq" id="XP_014667675.1"/>
    </source>
</evidence>
<accession>A0ABM1E654</accession>
<organism evidence="1 2">
    <name type="scientific">Priapulus caudatus</name>
    <name type="common">Priapulid worm</name>
    <dbReference type="NCBI Taxonomy" id="37621"/>
    <lineage>
        <taxon>Eukaryota</taxon>
        <taxon>Metazoa</taxon>
        <taxon>Ecdysozoa</taxon>
        <taxon>Scalidophora</taxon>
        <taxon>Priapulida</taxon>
        <taxon>Priapulimorpha</taxon>
        <taxon>Priapulimorphida</taxon>
        <taxon>Priapulidae</taxon>
        <taxon>Priapulus</taxon>
    </lineage>
</organism>
<dbReference type="SUPFAM" id="SSF48371">
    <property type="entry name" value="ARM repeat"/>
    <property type="match status" value="1"/>
</dbReference>
<dbReference type="RefSeq" id="XP_014667675.1">
    <property type="nucleotide sequence ID" value="XM_014812189.1"/>
</dbReference>
<proteinExistence type="predicted"/>
<evidence type="ECO:0000313" key="1">
    <source>
        <dbReference type="Proteomes" id="UP000695022"/>
    </source>
</evidence>
<gene>
    <name evidence="2" type="primary">LOC106809194</name>
</gene>
<dbReference type="Proteomes" id="UP000695022">
    <property type="component" value="Unplaced"/>
</dbReference>
<dbReference type="PANTHER" id="PTHR31691:SF1">
    <property type="entry name" value="ROTATIN"/>
    <property type="match status" value="1"/>
</dbReference>
<name>A0ABM1E654_PRICU</name>
<dbReference type="InterPro" id="IPR030791">
    <property type="entry name" value="Rotatin"/>
</dbReference>
<keyword evidence="1" id="KW-1185">Reference proteome</keyword>